<dbReference type="EMBL" id="LNYK01000010">
    <property type="protein sequence ID" value="KTD22437.1"/>
    <property type="molecule type" value="Genomic_DNA"/>
</dbReference>
<proteinExistence type="inferred from homology"/>
<comment type="caution">
    <text evidence="5">The sequence shown here is derived from an EMBL/GenBank/DDBJ whole genome shotgun (WGS) entry which is preliminary data.</text>
</comment>
<dbReference type="InterPro" id="IPR002347">
    <property type="entry name" value="SDR_fam"/>
</dbReference>
<protein>
    <submittedName>
        <fullName evidence="5">Oxidoreductase dehydrogenase, short chain</fullName>
    </submittedName>
</protein>
<dbReference type="Pfam" id="PF00106">
    <property type="entry name" value="adh_short"/>
    <property type="match status" value="1"/>
</dbReference>
<evidence type="ECO:0000256" key="1">
    <source>
        <dbReference type="ARBA" id="ARBA00006484"/>
    </source>
</evidence>
<dbReference type="OrthoDB" id="9806974at2"/>
<evidence type="ECO:0000256" key="3">
    <source>
        <dbReference type="ARBA" id="ARBA00023002"/>
    </source>
</evidence>
<dbReference type="PANTHER" id="PTHR43391">
    <property type="entry name" value="RETINOL DEHYDROGENASE-RELATED"/>
    <property type="match status" value="1"/>
</dbReference>
<accession>A0A0W0VQS3</accession>
<reference evidence="5 6" key="1">
    <citation type="submission" date="2015-11" db="EMBL/GenBank/DDBJ databases">
        <title>Genomic analysis of 38 Legionella species identifies large and diverse effector repertoires.</title>
        <authorList>
            <person name="Burstein D."/>
            <person name="Amaro F."/>
            <person name="Zusman T."/>
            <person name="Lifshitz Z."/>
            <person name="Cohen O."/>
            <person name="Gilbert J.A."/>
            <person name="Pupko T."/>
            <person name="Shuman H.A."/>
            <person name="Segal G."/>
        </authorList>
    </citation>
    <scope>NUCLEOTIDE SEQUENCE [LARGE SCALE GENOMIC DNA]</scope>
    <source>
        <strain evidence="5 6">ATCC 49505</strain>
    </source>
</reference>
<dbReference type="CDD" id="cd05233">
    <property type="entry name" value="SDR_c"/>
    <property type="match status" value="1"/>
</dbReference>
<organism evidence="5 6">
    <name type="scientific">Legionella londiniensis</name>
    <dbReference type="NCBI Taxonomy" id="45068"/>
    <lineage>
        <taxon>Bacteria</taxon>
        <taxon>Pseudomonadati</taxon>
        <taxon>Pseudomonadota</taxon>
        <taxon>Gammaproteobacteria</taxon>
        <taxon>Legionellales</taxon>
        <taxon>Legionellaceae</taxon>
        <taxon>Legionella</taxon>
    </lineage>
</organism>
<dbReference type="PRINTS" id="PR00080">
    <property type="entry name" value="SDRFAMILY"/>
</dbReference>
<dbReference type="Gene3D" id="3.40.50.720">
    <property type="entry name" value="NAD(P)-binding Rossmann-like Domain"/>
    <property type="match status" value="1"/>
</dbReference>
<dbReference type="STRING" id="45068.Llon_0655"/>
<dbReference type="RefSeq" id="WP_058528667.1">
    <property type="nucleotide sequence ID" value="NZ_CAAAHZ010000007.1"/>
</dbReference>
<dbReference type="InterPro" id="IPR036291">
    <property type="entry name" value="NAD(P)-bd_dom_sf"/>
</dbReference>
<sequence length="278" mass="31059">MSDEKQVAVITGAASGIGLALAKACLQRKMHVVMADNSKEKLSQSAANLSSFGGEIIQVDCDVARLSDLQRLADTTMDYFHRVDLLINNAGISGPLAPLWELTEAEIRKVMDINLFGVIHGIKVFLPLMFAQKHRSVIVNMASLYGLVSSSQVAPYSMSKHAIVSLSESLYFDLQNHNKPVDIAVVCPSFANTALLFNSKPEEPNQLYQMMMELLERSRSPEEIADHILREIDNKKFYILPDKEVKHYCEQRVQGIMDQQAPNRHSLEKIMTALSKRA</sequence>
<comment type="similarity">
    <text evidence="1 4">Belongs to the short-chain dehydrogenases/reductases (SDR) family.</text>
</comment>
<dbReference type="PATRIC" id="fig|45068.5.peg.702"/>
<keyword evidence="3" id="KW-0560">Oxidoreductase</keyword>
<evidence type="ECO:0000256" key="4">
    <source>
        <dbReference type="RuleBase" id="RU000363"/>
    </source>
</evidence>
<evidence type="ECO:0000313" key="6">
    <source>
        <dbReference type="Proteomes" id="UP000054997"/>
    </source>
</evidence>
<keyword evidence="2" id="KW-0521">NADP</keyword>
<dbReference type="AlphaFoldDB" id="A0A0W0VQS3"/>
<keyword evidence="6" id="KW-1185">Reference proteome</keyword>
<dbReference type="SUPFAM" id="SSF51735">
    <property type="entry name" value="NAD(P)-binding Rossmann-fold domains"/>
    <property type="match status" value="1"/>
</dbReference>
<dbReference type="PANTHER" id="PTHR43391:SF14">
    <property type="entry name" value="DEHYDROGENASE_REDUCTASE SDR FAMILY PROTEIN 7-LIKE"/>
    <property type="match status" value="1"/>
</dbReference>
<dbReference type="Proteomes" id="UP000054997">
    <property type="component" value="Unassembled WGS sequence"/>
</dbReference>
<evidence type="ECO:0000313" key="5">
    <source>
        <dbReference type="EMBL" id="KTD22437.1"/>
    </source>
</evidence>
<evidence type="ECO:0000256" key="2">
    <source>
        <dbReference type="ARBA" id="ARBA00022857"/>
    </source>
</evidence>
<dbReference type="GO" id="GO:0016491">
    <property type="term" value="F:oxidoreductase activity"/>
    <property type="evidence" value="ECO:0007669"/>
    <property type="project" value="UniProtKB-KW"/>
</dbReference>
<dbReference type="PRINTS" id="PR00081">
    <property type="entry name" value="GDHRDH"/>
</dbReference>
<name>A0A0W0VQS3_9GAMM</name>
<gene>
    <name evidence="5" type="ORF">Llon_0655</name>
</gene>